<dbReference type="Pfam" id="PF00400">
    <property type="entry name" value="WD40"/>
    <property type="match status" value="3"/>
</dbReference>
<dbReference type="Proteomes" id="UP000590412">
    <property type="component" value="Unassembled WGS sequence"/>
</dbReference>
<dbReference type="GO" id="GO:0003723">
    <property type="term" value="F:RNA binding"/>
    <property type="evidence" value="ECO:0007669"/>
    <property type="project" value="TreeGrafter"/>
</dbReference>
<dbReference type="AlphaFoldDB" id="A0A8X7TB17"/>
<reference evidence="3" key="1">
    <citation type="submission" date="2020-03" db="EMBL/GenBank/DDBJ databases">
        <title>FDA dAtabase for Regulatory Grade micrObial Sequences (FDA-ARGOS): Supporting development and validation of Infectious Disease Dx tests.</title>
        <authorList>
            <person name="Campos J."/>
            <person name="Goldberg B."/>
            <person name="Tallon L."/>
            <person name="Sadzewicz L."/>
            <person name="Vavikolanu K."/>
            <person name="Mehta A."/>
            <person name="Aluvathingal J."/>
            <person name="Nadendla S."/>
            <person name="Nandy P."/>
            <person name="Geyer C."/>
            <person name="Yan Y."/>
            <person name="Sichtig H."/>
        </authorList>
    </citation>
    <scope>NUCLEOTIDE SEQUENCE [LARGE SCALE GENOMIC DNA]</scope>
    <source>
        <strain evidence="3">FDAARGOS_652</strain>
    </source>
</reference>
<accession>A0A8X7TB17</accession>
<dbReference type="InterPro" id="IPR046351">
    <property type="entry name" value="UTP4"/>
</dbReference>
<sequence length="745" mass="84576">MDIHRCRFVDYTPHTITSLAFSSRSFPEQSAPSDLRLAVGRSNGDIEIWNPRHNWTHDLTLAGSKGRSIEGLIWSSSSSDAENEPSRLFSIGGSTYITEWDLKTGRPLVNYDCNAGTIWSIDLTARGDKLAVGCDDGSVVVVDISGGVGSLEYDIICQRQDARVLSLKWNGNEQIVGGCADGRIRVWSYAKDTKGRILSTMRVDKSKTESTLVWTLEVLPNRNQLLSGDSTGHVKIWDLKFFSLMQSFKIHDADVLCIVSDVKEERFFSAGIDRKIHQYDLLHAKSSTKWVHSFNRLLHSNDIRSMAITESKNFKALVSGGVERAITIQSIDNFQDSKYKKLLVNQQISNVLVVPEDKLVILWQDQFVKVWKILSNGKQKLISKLILSDDENITSVDFKGNLLAVAKMTSVKVYELDEVDVENDKYMINKIRDENFDSIISGAKKVKFISNSKVLVLTPDEELYQFSIDAENSQISLDDQIEFIENDSTSNTSYSNNIKNLILTPNHKNIVLSRFNGSIEVYPLDAGDAFTLTKLSNSSSHPHLISCRNNDQLLVLTNDNKILEFNLFNREQLLTAWSKRNSEFLPRQFTSLEDKPEGMFVKEEKLWVYGTSWMCYFDLTKNIPISKLYKNLSTGKKRRRDGLSLDDEIDVNGDVVQLESSLKQSEIDKLKRQIKEDEDVNEREGAVDGEDEDMHEGESKVFSLTEKYRPIMKVADFGYDELLIVERPYFALPTTPAFNLPKLRI</sequence>
<evidence type="ECO:0000313" key="3">
    <source>
        <dbReference type="EMBL" id="KAF6051045.1"/>
    </source>
</evidence>
<dbReference type="PROSITE" id="PS50082">
    <property type="entry name" value="WD_REPEATS_2"/>
    <property type="match status" value="1"/>
</dbReference>
<protein>
    <submittedName>
        <fullName evidence="3">WD domain, G-beta repeat family protein</fullName>
    </submittedName>
</protein>
<comment type="caution">
    <text evidence="3">The sequence shown here is derived from an EMBL/GenBank/DDBJ whole genome shotgun (WGS) entry which is preliminary data.</text>
</comment>
<dbReference type="SUPFAM" id="SSF50978">
    <property type="entry name" value="WD40 repeat-like"/>
    <property type="match status" value="2"/>
</dbReference>
<dbReference type="PANTHER" id="PTHR44163">
    <property type="entry name" value="U3 SMALL NUCLEOLAR RNA-ASSOCIATED PROTEIN 4 HOMOLOG"/>
    <property type="match status" value="1"/>
</dbReference>
<feature type="repeat" description="WD" evidence="1">
    <location>
        <begin position="206"/>
        <end position="247"/>
    </location>
</feature>
<organism evidence="3 4">
    <name type="scientific">Candida parapsilosis</name>
    <name type="common">Yeast</name>
    <dbReference type="NCBI Taxonomy" id="5480"/>
    <lineage>
        <taxon>Eukaryota</taxon>
        <taxon>Fungi</taxon>
        <taxon>Dikarya</taxon>
        <taxon>Ascomycota</taxon>
        <taxon>Saccharomycotina</taxon>
        <taxon>Pichiomycetes</taxon>
        <taxon>Debaryomycetaceae</taxon>
        <taxon>Candida/Lodderomyces clade</taxon>
        <taxon>Candida</taxon>
    </lineage>
</organism>
<evidence type="ECO:0000256" key="1">
    <source>
        <dbReference type="PROSITE-ProRule" id="PRU00221"/>
    </source>
</evidence>
<dbReference type="PANTHER" id="PTHR44163:SF1">
    <property type="entry name" value="U3 SMALL NUCLEOLAR RNA-ASSOCIATED PROTEIN 4 HOMOLOG"/>
    <property type="match status" value="1"/>
</dbReference>
<dbReference type="GO" id="GO:0000462">
    <property type="term" value="P:maturation of SSU-rRNA from tricistronic rRNA transcript (SSU-rRNA, 5.8S rRNA, LSU-rRNA)"/>
    <property type="evidence" value="ECO:0007669"/>
    <property type="project" value="EnsemblFungi"/>
</dbReference>
<dbReference type="InterPro" id="IPR015943">
    <property type="entry name" value="WD40/YVTN_repeat-like_dom_sf"/>
</dbReference>
<dbReference type="FunFam" id="2.130.10.10:FF:000896">
    <property type="entry name" value="U3 small nucleolar RNA-associated protein 4"/>
    <property type="match status" value="1"/>
</dbReference>
<proteinExistence type="predicted"/>
<dbReference type="GO" id="GO:0030686">
    <property type="term" value="C:90S preribosome"/>
    <property type="evidence" value="ECO:0007669"/>
    <property type="project" value="EnsemblFungi"/>
</dbReference>
<dbReference type="SMART" id="SM00320">
    <property type="entry name" value="WD40"/>
    <property type="match status" value="7"/>
</dbReference>
<gene>
    <name evidence="3" type="ORF">FOB60_003713</name>
</gene>
<keyword evidence="1" id="KW-0853">WD repeat</keyword>
<dbReference type="EMBL" id="JABWAB010000005">
    <property type="protein sequence ID" value="KAF6051045.1"/>
    <property type="molecule type" value="Genomic_DNA"/>
</dbReference>
<dbReference type="GO" id="GO:0032040">
    <property type="term" value="C:small-subunit processome"/>
    <property type="evidence" value="ECO:0007669"/>
    <property type="project" value="EnsemblFungi"/>
</dbReference>
<dbReference type="InterPro" id="IPR036322">
    <property type="entry name" value="WD40_repeat_dom_sf"/>
</dbReference>
<name>A0A8X7TB17_CANPA</name>
<dbReference type="GO" id="GO:0045943">
    <property type="term" value="P:positive regulation of transcription by RNA polymerase I"/>
    <property type="evidence" value="ECO:0007669"/>
    <property type="project" value="EnsemblFungi"/>
</dbReference>
<dbReference type="Gene3D" id="2.130.10.10">
    <property type="entry name" value="YVTN repeat-like/Quinoprotein amine dehydrogenase"/>
    <property type="match status" value="3"/>
</dbReference>
<dbReference type="InterPro" id="IPR001680">
    <property type="entry name" value="WD40_rpt"/>
</dbReference>
<evidence type="ECO:0000313" key="4">
    <source>
        <dbReference type="Proteomes" id="UP000590412"/>
    </source>
</evidence>
<feature type="compositionally biased region" description="Acidic residues" evidence="2">
    <location>
        <begin position="676"/>
        <end position="695"/>
    </location>
</feature>
<feature type="region of interest" description="Disordered" evidence="2">
    <location>
        <begin position="674"/>
        <end position="696"/>
    </location>
</feature>
<dbReference type="GO" id="GO:0034455">
    <property type="term" value="C:t-UTP complex"/>
    <property type="evidence" value="ECO:0007669"/>
    <property type="project" value="EnsemblFungi"/>
</dbReference>
<evidence type="ECO:0000256" key="2">
    <source>
        <dbReference type="SAM" id="MobiDB-lite"/>
    </source>
</evidence>